<dbReference type="Pfam" id="PF11721">
    <property type="entry name" value="Malectin"/>
    <property type="match status" value="1"/>
</dbReference>
<name>A0A0B7ADM8_9EUPU</name>
<dbReference type="GO" id="GO:0005789">
    <property type="term" value="C:endoplasmic reticulum membrane"/>
    <property type="evidence" value="ECO:0007669"/>
    <property type="project" value="UniProtKB-SubCell"/>
</dbReference>
<dbReference type="PANTHER" id="PTHR13460">
    <property type="match status" value="1"/>
</dbReference>
<protein>
    <recommendedName>
        <fullName evidence="12">Malectin domain-containing protein</fullName>
    </recommendedName>
</protein>
<proteinExistence type="inferred from homology"/>
<evidence type="ECO:0000259" key="12">
    <source>
        <dbReference type="Pfam" id="PF11721"/>
    </source>
</evidence>
<evidence type="ECO:0000256" key="4">
    <source>
        <dbReference type="ARBA" id="ARBA00022729"/>
    </source>
</evidence>
<evidence type="ECO:0000313" key="13">
    <source>
        <dbReference type="EMBL" id="CEK78141.1"/>
    </source>
</evidence>
<gene>
    <name evidence="13" type="primary">ORF108542</name>
</gene>
<evidence type="ECO:0000256" key="1">
    <source>
        <dbReference type="ARBA" id="ARBA00004115"/>
    </source>
</evidence>
<dbReference type="AlphaFoldDB" id="A0A0B7ADM8"/>
<evidence type="ECO:0000256" key="11">
    <source>
        <dbReference type="SAM" id="Phobius"/>
    </source>
</evidence>
<comment type="subcellular location">
    <subcellularLocation>
        <location evidence="1">Endoplasmic reticulum membrane</location>
        <topology evidence="1">Single-pass type I membrane protein</topology>
    </subcellularLocation>
</comment>
<feature type="compositionally biased region" description="Acidic residues" evidence="10">
    <location>
        <begin position="229"/>
        <end position="240"/>
    </location>
</feature>
<evidence type="ECO:0000256" key="8">
    <source>
        <dbReference type="ARBA" id="ARBA00023180"/>
    </source>
</evidence>
<dbReference type="InterPro" id="IPR039155">
    <property type="entry name" value="MLEC"/>
</dbReference>
<keyword evidence="6 11" id="KW-1133">Transmembrane helix</keyword>
<dbReference type="EMBL" id="HACG01031276">
    <property type="protein sequence ID" value="CEK78141.1"/>
    <property type="molecule type" value="Transcribed_RNA"/>
</dbReference>
<keyword evidence="9" id="KW-0119">Carbohydrate metabolism</keyword>
<keyword evidence="7 11" id="KW-0472">Membrane</keyword>
<evidence type="ECO:0000256" key="9">
    <source>
        <dbReference type="ARBA" id="ARBA00023277"/>
    </source>
</evidence>
<feature type="domain" description="Malectin" evidence="12">
    <location>
        <begin position="48"/>
        <end position="208"/>
    </location>
</feature>
<keyword evidence="4" id="KW-0732">Signal</keyword>
<evidence type="ECO:0000256" key="6">
    <source>
        <dbReference type="ARBA" id="ARBA00022989"/>
    </source>
</evidence>
<sequence length="290" mass="32310">SSRQRDNRKYKMFFAVRVINKISFYKQCLVTLVVVCSLVLQPVNALEVVWAVNCGGEEHTDSHDIHYQADPLDVGSSSDYGRSLFIQRVSSQDQILYQTERYHASTFGYDIPISKDGNYVLVLKFSEVWFGAPNQKVFDIVLNGEHTIVSELDIFARVGRGVAHDEIVPFSVRSGKLHVNEETSHIDGSKISIEFIKGDLDNPKVNAIYVAKGTIDDVPQLPPILSPDAAEENDDEDEDSPSEKLQATRKPSGPRVKDPYASEDTSAMLLPVFAAIGAFIPLLYCLCKLQ</sequence>
<evidence type="ECO:0000256" key="2">
    <source>
        <dbReference type="ARBA" id="ARBA00009141"/>
    </source>
</evidence>
<keyword evidence="8" id="KW-0325">Glycoprotein</keyword>
<dbReference type="InterPro" id="IPR021720">
    <property type="entry name" value="Malectin_dom"/>
</dbReference>
<accession>A0A0B7ADM8</accession>
<dbReference type="PANTHER" id="PTHR13460:SF0">
    <property type="entry name" value="MALECTIN"/>
    <property type="match status" value="1"/>
</dbReference>
<feature type="non-terminal residue" evidence="13">
    <location>
        <position position="1"/>
    </location>
</feature>
<organism evidence="13">
    <name type="scientific">Arion vulgaris</name>
    <dbReference type="NCBI Taxonomy" id="1028688"/>
    <lineage>
        <taxon>Eukaryota</taxon>
        <taxon>Metazoa</taxon>
        <taxon>Spiralia</taxon>
        <taxon>Lophotrochozoa</taxon>
        <taxon>Mollusca</taxon>
        <taxon>Gastropoda</taxon>
        <taxon>Heterobranchia</taxon>
        <taxon>Euthyneura</taxon>
        <taxon>Panpulmonata</taxon>
        <taxon>Eupulmonata</taxon>
        <taxon>Stylommatophora</taxon>
        <taxon>Helicina</taxon>
        <taxon>Arionoidea</taxon>
        <taxon>Arionidae</taxon>
        <taxon>Arion</taxon>
    </lineage>
</organism>
<evidence type="ECO:0000256" key="5">
    <source>
        <dbReference type="ARBA" id="ARBA00022824"/>
    </source>
</evidence>
<comment type="similarity">
    <text evidence="2">Belongs to the malectin family.</text>
</comment>
<evidence type="ECO:0000256" key="3">
    <source>
        <dbReference type="ARBA" id="ARBA00022692"/>
    </source>
</evidence>
<feature type="transmembrane region" description="Helical" evidence="11">
    <location>
        <begin position="268"/>
        <end position="287"/>
    </location>
</feature>
<evidence type="ECO:0000256" key="10">
    <source>
        <dbReference type="SAM" id="MobiDB-lite"/>
    </source>
</evidence>
<feature type="region of interest" description="Disordered" evidence="10">
    <location>
        <begin position="219"/>
        <end position="261"/>
    </location>
</feature>
<keyword evidence="5" id="KW-0256">Endoplasmic reticulum</keyword>
<keyword evidence="3 11" id="KW-0812">Transmembrane</keyword>
<evidence type="ECO:0000256" key="7">
    <source>
        <dbReference type="ARBA" id="ARBA00023136"/>
    </source>
</evidence>
<dbReference type="Gene3D" id="2.60.120.430">
    <property type="entry name" value="Galactose-binding lectin"/>
    <property type="match status" value="1"/>
</dbReference>
<dbReference type="GO" id="GO:0030246">
    <property type="term" value="F:carbohydrate binding"/>
    <property type="evidence" value="ECO:0007669"/>
    <property type="project" value="InterPro"/>
</dbReference>
<reference evidence="13" key="1">
    <citation type="submission" date="2014-12" db="EMBL/GenBank/DDBJ databases">
        <title>Insight into the proteome of Arion vulgaris.</title>
        <authorList>
            <person name="Aradska J."/>
            <person name="Bulat T."/>
            <person name="Smidak R."/>
            <person name="Sarate P."/>
            <person name="Gangsoo J."/>
            <person name="Sialana F."/>
            <person name="Bilban M."/>
            <person name="Lubec G."/>
        </authorList>
    </citation>
    <scope>NUCLEOTIDE SEQUENCE</scope>
    <source>
        <tissue evidence="13">Skin</tissue>
    </source>
</reference>